<protein>
    <submittedName>
        <fullName evidence="3">Uncharacterized protein LOC107881582</fullName>
    </submittedName>
</protein>
<evidence type="ECO:0000256" key="1">
    <source>
        <dbReference type="SAM" id="MobiDB-lite"/>
    </source>
</evidence>
<evidence type="ECO:0000313" key="2">
    <source>
        <dbReference type="Proteomes" id="UP000694861"/>
    </source>
</evidence>
<accession>A0ABM1LUN3</accession>
<evidence type="ECO:0000313" key="3">
    <source>
        <dbReference type="RefSeq" id="XP_016651110.1"/>
    </source>
</evidence>
<dbReference type="RefSeq" id="XP_016651110.1">
    <property type="nucleotide sequence ID" value="XM_016795624.1"/>
</dbReference>
<name>A0ABM1LUN3_PRUMU</name>
<sequence length="222" mass="25299">MLIQEEQLLKRMSSLSLSQGVALTFDRNTNDQATQNRAQSTNHHNHSQNWFQNFERGRGRGRGHGWHNGRNSGRSLNWNSNHHNCGASTRDKGWQNSRAYRRPQFLTDTRSSMPSHDGRLPLLPTPPYQPPFQFQVTCQMCNRQGHTSRVCHDCGYYAYMAESNTSNIPSPSVPNNTSWCVDSGATHHMVSSPYQLPFVKSYTGNDSIIVGQYNGEDFAHWQ</sequence>
<proteinExistence type="predicted"/>
<gene>
    <name evidence="3" type="primary">LOC107881582</name>
</gene>
<organism evidence="2 3">
    <name type="scientific">Prunus mume</name>
    <name type="common">Japanese apricot</name>
    <name type="synonym">Armeniaca mume</name>
    <dbReference type="NCBI Taxonomy" id="102107"/>
    <lineage>
        <taxon>Eukaryota</taxon>
        <taxon>Viridiplantae</taxon>
        <taxon>Streptophyta</taxon>
        <taxon>Embryophyta</taxon>
        <taxon>Tracheophyta</taxon>
        <taxon>Spermatophyta</taxon>
        <taxon>Magnoliopsida</taxon>
        <taxon>eudicotyledons</taxon>
        <taxon>Gunneridae</taxon>
        <taxon>Pentapetalae</taxon>
        <taxon>rosids</taxon>
        <taxon>fabids</taxon>
        <taxon>Rosales</taxon>
        <taxon>Rosaceae</taxon>
        <taxon>Amygdaloideae</taxon>
        <taxon>Amygdaleae</taxon>
        <taxon>Prunus</taxon>
    </lineage>
</organism>
<dbReference type="Proteomes" id="UP000694861">
    <property type="component" value="Linkage group LG1"/>
</dbReference>
<dbReference type="GeneID" id="107881582"/>
<feature type="region of interest" description="Disordered" evidence="1">
    <location>
        <begin position="55"/>
        <end position="98"/>
    </location>
</feature>
<feature type="compositionally biased region" description="Polar residues" evidence="1">
    <location>
        <begin position="75"/>
        <end position="87"/>
    </location>
</feature>
<keyword evidence="2" id="KW-1185">Reference proteome</keyword>
<reference evidence="3" key="2">
    <citation type="submission" date="2025-08" db="UniProtKB">
        <authorList>
            <consortium name="RefSeq"/>
        </authorList>
    </citation>
    <scope>IDENTIFICATION</scope>
</reference>
<reference evidence="2" key="1">
    <citation type="journal article" date="2012" name="Nat. Commun.">
        <title>The genome of Prunus mume.</title>
        <authorList>
            <person name="Zhang Q."/>
            <person name="Chen W."/>
            <person name="Sun L."/>
            <person name="Zhao F."/>
            <person name="Huang B."/>
            <person name="Yang W."/>
            <person name="Tao Y."/>
            <person name="Wang J."/>
            <person name="Yuan Z."/>
            <person name="Fan G."/>
            <person name="Xing Z."/>
            <person name="Han C."/>
            <person name="Pan H."/>
            <person name="Zhong X."/>
            <person name="Shi W."/>
            <person name="Liang X."/>
            <person name="Du D."/>
            <person name="Sun F."/>
            <person name="Xu Z."/>
            <person name="Hao R."/>
            <person name="Lv T."/>
            <person name="Lv Y."/>
            <person name="Zheng Z."/>
            <person name="Sun M."/>
            <person name="Luo L."/>
            <person name="Cai M."/>
            <person name="Gao Y."/>
            <person name="Wang J."/>
            <person name="Yin Y."/>
            <person name="Xu X."/>
            <person name="Cheng T."/>
            <person name="Wang J."/>
        </authorList>
    </citation>
    <scope>NUCLEOTIDE SEQUENCE [LARGE SCALE GENOMIC DNA]</scope>
</reference>